<feature type="transmembrane region" description="Helical" evidence="1">
    <location>
        <begin position="45"/>
        <end position="64"/>
    </location>
</feature>
<reference evidence="2" key="1">
    <citation type="submission" date="2014-07" db="EMBL/GenBank/DDBJ databases">
        <authorList>
            <person name="Zhang J.E."/>
            <person name="Yang H."/>
            <person name="Guo J."/>
            <person name="Deng Z."/>
            <person name="Luo H."/>
            <person name="Luo M."/>
            <person name="Zhao B."/>
        </authorList>
    </citation>
    <scope>NUCLEOTIDE SEQUENCE</scope>
    <source>
        <strain evidence="2">AM4</strain>
    </source>
</reference>
<proteinExistence type="predicted"/>
<keyword evidence="1" id="KW-1133">Transmembrane helix</keyword>
<accession>A0A1L7RL80</accession>
<keyword evidence="1" id="KW-0472">Membrane</keyword>
<keyword evidence="1" id="KW-0812">Transmembrane</keyword>
<feature type="transmembrane region" description="Helical" evidence="1">
    <location>
        <begin position="116"/>
        <end position="135"/>
    </location>
</feature>
<protein>
    <submittedName>
        <fullName evidence="2">Uncharacterized protein</fullName>
    </submittedName>
</protein>
<evidence type="ECO:0000313" key="2">
    <source>
        <dbReference type="EMBL" id="CED90024.1"/>
    </source>
</evidence>
<dbReference type="AlphaFoldDB" id="A0A1L7RL80"/>
<feature type="transmembrane region" description="Helical" evidence="1">
    <location>
        <begin position="76"/>
        <end position="96"/>
    </location>
</feature>
<feature type="transmembrane region" description="Helical" evidence="1">
    <location>
        <begin position="142"/>
        <end position="164"/>
    </location>
</feature>
<name>A0A1L7RL80_9ACTO</name>
<dbReference type="EMBL" id="LK995461">
    <property type="protein sequence ID" value="CED90024.1"/>
    <property type="molecule type" value="Genomic_DNA"/>
</dbReference>
<evidence type="ECO:0000256" key="1">
    <source>
        <dbReference type="SAM" id="Phobius"/>
    </source>
</evidence>
<gene>
    <name evidence="2" type="ORF">AAM4_0129</name>
</gene>
<organism evidence="2">
    <name type="scientific">Actinomyces succiniciruminis</name>
    <dbReference type="NCBI Taxonomy" id="1522002"/>
    <lineage>
        <taxon>Bacteria</taxon>
        <taxon>Bacillati</taxon>
        <taxon>Actinomycetota</taxon>
        <taxon>Actinomycetes</taxon>
        <taxon>Actinomycetales</taxon>
        <taxon>Actinomycetaceae</taxon>
        <taxon>Actinomyces</taxon>
    </lineage>
</organism>
<sequence>MVLVGLALLLWGAQWAAMASGLSVVRPNMAADSGMVTRIMKGAGTFTFVWWRSTLEAALGFALIPKWRAKGRYDVAAVAVAVVSAVCVAFLILLMAGAGTYGTCTYPTCWPAPWDGIILAAPYFAGLVTLTVMACFADRIPLWVRCLSPTAVYLVGTVLLVLVWDRWLLPFFAGPPPW</sequence>